<proteinExistence type="predicted"/>
<evidence type="ECO:0000313" key="1">
    <source>
        <dbReference type="EMBL" id="KAI2384136.1"/>
    </source>
</evidence>
<accession>A0ACB8USG7</accession>
<reference evidence="1" key="1">
    <citation type="journal article" date="2022" name="bioRxiv">
        <title>Population genetic analysis of Ophidiomyces ophidiicola, the causative agent of snake fungal disease, indicates recent introductions to the USA.</title>
        <authorList>
            <person name="Ladner J.T."/>
            <person name="Palmer J.M."/>
            <person name="Ettinger C.L."/>
            <person name="Stajich J.E."/>
            <person name="Farrell T.M."/>
            <person name="Glorioso B.M."/>
            <person name="Lawson B."/>
            <person name="Price S.J."/>
            <person name="Stengle A.G."/>
            <person name="Grear D.A."/>
            <person name="Lorch J.M."/>
        </authorList>
    </citation>
    <scope>NUCLEOTIDE SEQUENCE</scope>
    <source>
        <strain evidence="1">NWHC 24266-5</strain>
    </source>
</reference>
<comment type="caution">
    <text evidence="1">The sequence shown here is derived from an EMBL/GenBank/DDBJ whole genome shotgun (WGS) entry which is preliminary data.</text>
</comment>
<sequence length="330" mass="35143">MSGSKESGFSEGKVRRLVPGIYVPTLCFFDPKTEDLDLSTIAKHAVRLAQAGVTGLTVHGSNGEAVHLSTEERAMVIRTTRDALNSAGFGAMPLMAGCSAHSTRETIKQCQEAYKAGADCALVLTASYYQTLFAPDSVVEYFYDVANESPLPLVIYNYPPVVGGLDLDSDTLITLSNHPNIIGCKFTCGNTGKLNRVVAAQRQRASSSSGKPSAPEFLCFGGSGDFTLQTLIGGGAGIIGGIGNLAPKTCVRIQELYRQGNMMDAQKAQEILARGDWVAIQSGVVGIKSAIMAHCGYGGYGRKPLPRPSKADQNTYAVQFQELVDFENSL</sequence>
<dbReference type="EMBL" id="JALBCA010000078">
    <property type="protein sequence ID" value="KAI2384136.1"/>
    <property type="molecule type" value="Genomic_DNA"/>
</dbReference>
<gene>
    <name evidence="1" type="ORF">LOY88_004827</name>
</gene>
<organism evidence="1">
    <name type="scientific">Ophidiomyces ophidiicola</name>
    <dbReference type="NCBI Taxonomy" id="1387563"/>
    <lineage>
        <taxon>Eukaryota</taxon>
        <taxon>Fungi</taxon>
        <taxon>Dikarya</taxon>
        <taxon>Ascomycota</taxon>
        <taxon>Pezizomycotina</taxon>
        <taxon>Eurotiomycetes</taxon>
        <taxon>Eurotiomycetidae</taxon>
        <taxon>Onygenales</taxon>
        <taxon>Onygenaceae</taxon>
        <taxon>Ophidiomyces</taxon>
    </lineage>
</organism>
<protein>
    <submittedName>
        <fullName evidence="1">Uncharacterized protein</fullName>
    </submittedName>
</protein>
<name>A0ACB8USG7_9EURO</name>